<feature type="region of interest" description="Disordered" evidence="6">
    <location>
        <begin position="272"/>
        <end position="377"/>
    </location>
</feature>
<evidence type="ECO:0000259" key="7">
    <source>
        <dbReference type="PROSITE" id="PS50011"/>
    </source>
</evidence>
<dbReference type="PROSITE" id="PS00107">
    <property type="entry name" value="PROTEIN_KINASE_ATP"/>
    <property type="match status" value="1"/>
</dbReference>
<evidence type="ECO:0000256" key="2">
    <source>
        <dbReference type="ARBA" id="ARBA00022741"/>
    </source>
</evidence>
<evidence type="ECO:0000256" key="3">
    <source>
        <dbReference type="ARBA" id="ARBA00022777"/>
    </source>
</evidence>
<name>A0A1S1QCV7_9ACTN</name>
<evidence type="ECO:0000313" key="9">
    <source>
        <dbReference type="Proteomes" id="UP000179627"/>
    </source>
</evidence>
<dbReference type="Gene3D" id="3.30.200.20">
    <property type="entry name" value="Phosphorylase Kinase, domain 1"/>
    <property type="match status" value="1"/>
</dbReference>
<keyword evidence="2 5" id="KW-0547">Nucleotide-binding</keyword>
<dbReference type="PANTHER" id="PTHR43289:SF34">
    <property type="entry name" value="SERINE_THREONINE-PROTEIN KINASE YBDM-RELATED"/>
    <property type="match status" value="1"/>
</dbReference>
<dbReference type="PROSITE" id="PS50011">
    <property type="entry name" value="PROTEIN_KINASE_DOM"/>
    <property type="match status" value="1"/>
</dbReference>
<dbReference type="RefSeq" id="WP_071088427.1">
    <property type="nucleotide sequence ID" value="NZ_MBLM01000144.1"/>
</dbReference>
<feature type="compositionally biased region" description="Pro residues" evidence="6">
    <location>
        <begin position="278"/>
        <end position="294"/>
    </location>
</feature>
<dbReference type="InterPro" id="IPR011009">
    <property type="entry name" value="Kinase-like_dom_sf"/>
</dbReference>
<keyword evidence="9" id="KW-1185">Reference proteome</keyword>
<evidence type="ECO:0000256" key="5">
    <source>
        <dbReference type="PROSITE-ProRule" id="PRU10141"/>
    </source>
</evidence>
<comment type="caution">
    <text evidence="8">The sequence shown here is derived from an EMBL/GenBank/DDBJ whole genome shotgun (WGS) entry which is preliminary data.</text>
</comment>
<dbReference type="Proteomes" id="UP000179627">
    <property type="component" value="Unassembled WGS sequence"/>
</dbReference>
<dbReference type="SUPFAM" id="SSF56112">
    <property type="entry name" value="Protein kinase-like (PK-like)"/>
    <property type="match status" value="1"/>
</dbReference>
<evidence type="ECO:0000256" key="4">
    <source>
        <dbReference type="ARBA" id="ARBA00022840"/>
    </source>
</evidence>
<dbReference type="AlphaFoldDB" id="A0A1S1QCV7"/>
<dbReference type="CDD" id="cd14014">
    <property type="entry name" value="STKc_PknB_like"/>
    <property type="match status" value="1"/>
</dbReference>
<feature type="domain" description="Protein kinase" evidence="7">
    <location>
        <begin position="20"/>
        <end position="277"/>
    </location>
</feature>
<keyword evidence="1" id="KW-0808">Transferase</keyword>
<feature type="compositionally biased region" description="Low complexity" evidence="6">
    <location>
        <begin position="295"/>
        <end position="305"/>
    </location>
</feature>
<dbReference type="OrthoDB" id="262125at2"/>
<evidence type="ECO:0000256" key="6">
    <source>
        <dbReference type="SAM" id="MobiDB-lite"/>
    </source>
</evidence>
<reference evidence="9" key="1">
    <citation type="submission" date="2016-07" db="EMBL/GenBank/DDBJ databases">
        <title>Sequence Frankia sp. strain CcI1.17.</title>
        <authorList>
            <person name="Ghodhbane-Gtari F."/>
            <person name="Swanson E."/>
            <person name="Gueddou A."/>
            <person name="Morris K."/>
            <person name="Hezbri K."/>
            <person name="Ktari A."/>
            <person name="Nouioui I."/>
            <person name="Abebe-Akele F."/>
            <person name="Simpson S."/>
            <person name="Thomas K."/>
            <person name="Gtari M."/>
            <person name="Tisa L.S."/>
            <person name="Hurst S."/>
        </authorList>
    </citation>
    <scope>NUCLEOTIDE SEQUENCE [LARGE SCALE GENOMIC DNA]</scope>
    <source>
        <strain evidence="9">Cc1.17</strain>
    </source>
</reference>
<dbReference type="SMART" id="SM00220">
    <property type="entry name" value="S_TKc"/>
    <property type="match status" value="1"/>
</dbReference>
<proteinExistence type="predicted"/>
<dbReference type="GO" id="GO:0005524">
    <property type="term" value="F:ATP binding"/>
    <property type="evidence" value="ECO:0007669"/>
    <property type="project" value="UniProtKB-UniRule"/>
</dbReference>
<keyword evidence="4 5" id="KW-0067">ATP-binding</keyword>
<organism evidence="8 9">
    <name type="scientific">Parafrankia colletiae</name>
    <dbReference type="NCBI Taxonomy" id="573497"/>
    <lineage>
        <taxon>Bacteria</taxon>
        <taxon>Bacillati</taxon>
        <taxon>Actinomycetota</taxon>
        <taxon>Actinomycetes</taxon>
        <taxon>Frankiales</taxon>
        <taxon>Frankiaceae</taxon>
        <taxon>Parafrankia</taxon>
    </lineage>
</organism>
<dbReference type="InterPro" id="IPR017441">
    <property type="entry name" value="Protein_kinase_ATP_BS"/>
</dbReference>
<dbReference type="Gene3D" id="1.10.510.10">
    <property type="entry name" value="Transferase(Phosphotransferase) domain 1"/>
    <property type="match status" value="1"/>
</dbReference>
<evidence type="ECO:0000313" key="8">
    <source>
        <dbReference type="EMBL" id="OHV31477.1"/>
    </source>
</evidence>
<keyword evidence="3" id="KW-0418">Kinase</keyword>
<dbReference type="PROSITE" id="PS00108">
    <property type="entry name" value="PROTEIN_KINASE_ST"/>
    <property type="match status" value="1"/>
</dbReference>
<dbReference type="GO" id="GO:0004674">
    <property type="term" value="F:protein serine/threonine kinase activity"/>
    <property type="evidence" value="ECO:0007669"/>
    <property type="project" value="TreeGrafter"/>
</dbReference>
<dbReference type="InterPro" id="IPR008271">
    <property type="entry name" value="Ser/Thr_kinase_AS"/>
</dbReference>
<protein>
    <recommendedName>
        <fullName evidence="7">Protein kinase domain-containing protein</fullName>
    </recommendedName>
</protein>
<evidence type="ECO:0000256" key="1">
    <source>
        <dbReference type="ARBA" id="ARBA00022679"/>
    </source>
</evidence>
<dbReference type="PANTHER" id="PTHR43289">
    <property type="entry name" value="MITOGEN-ACTIVATED PROTEIN KINASE KINASE KINASE 20-RELATED"/>
    <property type="match status" value="1"/>
</dbReference>
<sequence>MAVGGVTPLLTTDPTLLGPHALEGVLGTGGMGRVYLGRSPEGRRVAVKVIHEHLARDGQYLARFQREARIACSVAPFCTAEVLDFGVADGRPYIVTEFLDGPTLAEAVDEHGPLSTTDLHQLAVAIAAALTSIHNAGLVHRDVKPGNVLLSKTGPRLIDFGVAMSVESASLLTGASDTVGTPAFMAPEQAAREATGAAADVFAWGGVVAFAGTGRSPFGLGAVPAVMYRVVHGEPDLDGLDTRLLPLVRAAMSKKAPERPTATDLLSQLTGSTRPMAAMPPPQAQAAPGQPPVAEPMQTAAGIGPPSTPPPATGAAAGAGLLASASPPTEADVPAPAPAARGRDASPAPGPTPGTGVWGRQSRTGRRRRPRGRGRRALGAVAAASAALAAAGVALLLVRSMPDAGSSGALDAPAVTVSITGAVESPAPGTPVPAGVTTPSGPPATTGASPPPVQVSSAQPNGATAPVTEEVPGSPGGPGPAPEPAGGRHTEQYWTEVLRTLDQGRVAAYAAANIDLLGKVYTEASSARATEEQSIRAMIAIGGHGQGGEQVIDSVEVLTENERIAVLRFASHMMPFSVVNASGRVLDRKEATGIMVQDVNLVPTAAGWRVSQITPV</sequence>
<feature type="binding site" evidence="5">
    <location>
        <position position="48"/>
    </location>
    <ligand>
        <name>ATP</name>
        <dbReference type="ChEBI" id="CHEBI:30616"/>
    </ligand>
</feature>
<feature type="region of interest" description="Disordered" evidence="6">
    <location>
        <begin position="424"/>
        <end position="488"/>
    </location>
</feature>
<dbReference type="InterPro" id="IPR000719">
    <property type="entry name" value="Prot_kinase_dom"/>
</dbReference>
<dbReference type="EMBL" id="MBLM01000144">
    <property type="protein sequence ID" value="OHV31477.1"/>
    <property type="molecule type" value="Genomic_DNA"/>
</dbReference>
<accession>A0A1S1QCV7</accession>
<feature type="compositionally biased region" description="Low complexity" evidence="6">
    <location>
        <begin position="313"/>
        <end position="340"/>
    </location>
</feature>
<feature type="compositionally biased region" description="Low complexity" evidence="6">
    <location>
        <begin position="432"/>
        <end position="460"/>
    </location>
</feature>
<dbReference type="Pfam" id="PF00069">
    <property type="entry name" value="Pkinase"/>
    <property type="match status" value="1"/>
</dbReference>
<feature type="compositionally biased region" description="Basic residues" evidence="6">
    <location>
        <begin position="363"/>
        <end position="376"/>
    </location>
</feature>
<gene>
    <name evidence="8" type="ORF">CC117_26115</name>
</gene>